<keyword evidence="2" id="KW-1185">Reference proteome</keyword>
<proteinExistence type="predicted"/>
<protein>
    <recommendedName>
        <fullName evidence="3">Hint domain-containing protein</fullName>
    </recommendedName>
</protein>
<gene>
    <name evidence="1" type="ORF">RPE78_09145</name>
</gene>
<dbReference type="EMBL" id="CP135443">
    <property type="protein sequence ID" value="WRY32872.1"/>
    <property type="molecule type" value="Genomic_DNA"/>
</dbReference>
<evidence type="ECO:0000313" key="1">
    <source>
        <dbReference type="EMBL" id="WRY32872.1"/>
    </source>
</evidence>
<evidence type="ECO:0008006" key="3">
    <source>
        <dbReference type="Google" id="ProtNLM"/>
    </source>
</evidence>
<dbReference type="Proteomes" id="UP001623290">
    <property type="component" value="Chromosome"/>
</dbReference>
<evidence type="ECO:0000313" key="2">
    <source>
        <dbReference type="Proteomes" id="UP001623290"/>
    </source>
</evidence>
<organism evidence="1 2">
    <name type="scientific">Thioclava litoralis</name>
    <dbReference type="NCBI Taxonomy" id="3076557"/>
    <lineage>
        <taxon>Bacteria</taxon>
        <taxon>Pseudomonadati</taxon>
        <taxon>Pseudomonadota</taxon>
        <taxon>Alphaproteobacteria</taxon>
        <taxon>Rhodobacterales</taxon>
        <taxon>Paracoccaceae</taxon>
        <taxon>Thioclava</taxon>
    </lineage>
</organism>
<name>A0ABZ1DZK3_9RHOB</name>
<accession>A0ABZ1DZK3</accession>
<sequence>MAISFPADLGWISDLIIPSSCTMDLQRNEETSGVGSGQFWSAELAEPLWTAQVGIPRFLTHAEGRAFDAKMRRLGTNRTLLFADPMYKGLDQSGVVISSFSTDRTAITLSGLAPGTDILAGHRLSVVYGGHIWFAEFDEDVTADDSGVAGPVPVYPFPPMILAAGAVVELAKPYLKMMLVDPAASAALPGNRVGEKTLTLRQKP</sequence>
<reference evidence="1 2" key="1">
    <citation type="submission" date="2023-09" db="EMBL/GenBank/DDBJ databases">
        <title>Thioclava shenzhenensis sp. nov., a multidrug resistant bacteria-antagonizing species isolated from coastal seawater.</title>
        <authorList>
            <person name="Long M."/>
        </authorList>
    </citation>
    <scope>NUCLEOTIDE SEQUENCE [LARGE SCALE GENOMIC DNA]</scope>
    <source>
        <strain evidence="1 2">FTW29</strain>
    </source>
</reference>
<dbReference type="RefSeq" id="WP_406720369.1">
    <property type="nucleotide sequence ID" value="NZ_CP135443.1"/>
</dbReference>